<dbReference type="PROSITE" id="PS50158">
    <property type="entry name" value="ZF_CCHC"/>
    <property type="match status" value="1"/>
</dbReference>
<keyword evidence="4" id="KW-1185">Reference proteome</keyword>
<evidence type="ECO:0000313" key="4">
    <source>
        <dbReference type="Proteomes" id="UP001141806"/>
    </source>
</evidence>
<dbReference type="EMBL" id="JAMYWD010000010">
    <property type="protein sequence ID" value="KAJ4958006.1"/>
    <property type="molecule type" value="Genomic_DNA"/>
</dbReference>
<dbReference type="InterPro" id="IPR025724">
    <property type="entry name" value="GAG-pre-integrase_dom"/>
</dbReference>
<organism evidence="3 4">
    <name type="scientific">Protea cynaroides</name>
    <dbReference type="NCBI Taxonomy" id="273540"/>
    <lineage>
        <taxon>Eukaryota</taxon>
        <taxon>Viridiplantae</taxon>
        <taxon>Streptophyta</taxon>
        <taxon>Embryophyta</taxon>
        <taxon>Tracheophyta</taxon>
        <taxon>Spermatophyta</taxon>
        <taxon>Magnoliopsida</taxon>
        <taxon>Proteales</taxon>
        <taxon>Proteaceae</taxon>
        <taxon>Protea</taxon>
    </lineage>
</organism>
<dbReference type="OrthoDB" id="1706811at2759"/>
<dbReference type="AlphaFoldDB" id="A0A9Q0JZU8"/>
<dbReference type="PANTHER" id="PTHR34222:SF100">
    <property type="entry name" value="CCHC-TYPE DOMAIN-CONTAINING PROTEIN"/>
    <property type="match status" value="1"/>
</dbReference>
<dbReference type="GO" id="GO:0003676">
    <property type="term" value="F:nucleic acid binding"/>
    <property type="evidence" value="ECO:0007669"/>
    <property type="project" value="InterPro"/>
</dbReference>
<keyword evidence="1" id="KW-0863">Zinc-finger</keyword>
<name>A0A9Q0JZU8_9MAGN</name>
<evidence type="ECO:0000259" key="2">
    <source>
        <dbReference type="PROSITE" id="PS50158"/>
    </source>
</evidence>
<proteinExistence type="predicted"/>
<dbReference type="GO" id="GO:0008270">
    <property type="term" value="F:zinc ion binding"/>
    <property type="evidence" value="ECO:0007669"/>
    <property type="project" value="UniProtKB-KW"/>
</dbReference>
<evidence type="ECO:0000313" key="3">
    <source>
        <dbReference type="EMBL" id="KAJ4958006.1"/>
    </source>
</evidence>
<dbReference type="Pfam" id="PF13976">
    <property type="entry name" value="gag_pre-integrs"/>
    <property type="match status" value="1"/>
</dbReference>
<keyword evidence="1" id="KW-0479">Metal-binding</keyword>
<sequence>MVHQFRPFSMAQAILHGLKLCAAFSKAWRYVIGDITIPTQQSEESKEKLQDHLEDWDNKNHQATTWFHNSCVPSINVQFGRYETTKEVRDLLASQYTTADLVHQLVVDFLSQMQSLWDQLAFFEPVRAFLLHRVPLPSLENAIAELISEETRPGIGKNNHFTDAILAVPPSSTTNQSFCKFCHQSGHMTKDCTKLLNFTCQHCHQKSHYSSQYYKKRSGSHPSQFSPHHSAVVTSESSSDFASATSTGELESLLKQFLSKTSSPSTALSVTPGRKCGRLFQLTSLQLLVPKSSSPHLVGSTPSRSTSNIWHSRLGHPSSVRLRSLISSGHLGIVSDDMIDCVSCQLAK</sequence>
<gene>
    <name evidence="3" type="ORF">NE237_025117</name>
</gene>
<feature type="domain" description="CCHC-type" evidence="2">
    <location>
        <begin position="179"/>
        <end position="194"/>
    </location>
</feature>
<reference evidence="3" key="1">
    <citation type="journal article" date="2023" name="Plant J.">
        <title>The genome of the king protea, Protea cynaroides.</title>
        <authorList>
            <person name="Chang J."/>
            <person name="Duong T.A."/>
            <person name="Schoeman C."/>
            <person name="Ma X."/>
            <person name="Roodt D."/>
            <person name="Barker N."/>
            <person name="Li Z."/>
            <person name="Van de Peer Y."/>
            <person name="Mizrachi E."/>
        </authorList>
    </citation>
    <scope>NUCLEOTIDE SEQUENCE</scope>
    <source>
        <tissue evidence="3">Young leaves</tissue>
    </source>
</reference>
<accession>A0A9Q0JZU8</accession>
<dbReference type="Proteomes" id="UP001141806">
    <property type="component" value="Unassembled WGS sequence"/>
</dbReference>
<protein>
    <recommendedName>
        <fullName evidence="2">CCHC-type domain-containing protein</fullName>
    </recommendedName>
</protein>
<dbReference type="InterPro" id="IPR036875">
    <property type="entry name" value="Znf_CCHC_sf"/>
</dbReference>
<evidence type="ECO:0000256" key="1">
    <source>
        <dbReference type="PROSITE-ProRule" id="PRU00047"/>
    </source>
</evidence>
<keyword evidence="1" id="KW-0862">Zinc</keyword>
<dbReference type="InterPro" id="IPR001878">
    <property type="entry name" value="Znf_CCHC"/>
</dbReference>
<dbReference type="PANTHER" id="PTHR34222">
    <property type="entry name" value="GAG_PRE-INTEGRS DOMAIN-CONTAINING PROTEIN"/>
    <property type="match status" value="1"/>
</dbReference>
<dbReference type="SUPFAM" id="SSF57756">
    <property type="entry name" value="Retrovirus zinc finger-like domains"/>
    <property type="match status" value="1"/>
</dbReference>
<comment type="caution">
    <text evidence="3">The sequence shown here is derived from an EMBL/GenBank/DDBJ whole genome shotgun (WGS) entry which is preliminary data.</text>
</comment>